<dbReference type="InterPro" id="IPR003672">
    <property type="entry name" value="CobN/Mg_chltase"/>
</dbReference>
<feature type="domain" description="CobN/magnesium chelatase" evidence="1">
    <location>
        <begin position="13"/>
        <end position="134"/>
    </location>
</feature>
<name>A0A099EVP4_9RHOB</name>
<dbReference type="EMBL" id="JRKS01000079">
    <property type="protein sequence ID" value="KGJ02017.1"/>
    <property type="molecule type" value="Genomic_DNA"/>
</dbReference>
<reference evidence="2 3" key="2">
    <citation type="submission" date="2014-10" db="EMBL/GenBank/DDBJ databases">
        <title>Paracoccus sanguinis sp. nov., isolated from clinical specimens of New York State patients.</title>
        <authorList>
            <person name="Mingle L.A."/>
            <person name="Cole J.A."/>
            <person name="Lapierre P."/>
            <person name="Musser K.A."/>
        </authorList>
    </citation>
    <scope>NUCLEOTIDE SEQUENCE [LARGE SCALE GENOMIC DNA]</scope>
    <source>
        <strain evidence="2 3">HAMBI 3106</strain>
    </source>
</reference>
<organism evidence="2 3">
    <name type="scientific">Paracoccus sphaerophysae</name>
    <dbReference type="NCBI Taxonomy" id="690417"/>
    <lineage>
        <taxon>Bacteria</taxon>
        <taxon>Pseudomonadati</taxon>
        <taxon>Pseudomonadota</taxon>
        <taxon>Alphaproteobacteria</taxon>
        <taxon>Rhodobacterales</taxon>
        <taxon>Paracoccaceae</taxon>
        <taxon>Paracoccus</taxon>
    </lineage>
</organism>
<proteinExistence type="predicted"/>
<dbReference type="PANTHER" id="PTHR44119">
    <property type="entry name" value="MAGNESIUM-CHELATASE SUBUNIT CHLH, CHLOROPLASTIC"/>
    <property type="match status" value="1"/>
</dbReference>
<evidence type="ECO:0000259" key="1">
    <source>
        <dbReference type="Pfam" id="PF02514"/>
    </source>
</evidence>
<feature type="non-terminal residue" evidence="2">
    <location>
        <position position="1"/>
    </location>
</feature>
<dbReference type="STRING" id="690417.IC63_15465"/>
<dbReference type="Proteomes" id="UP000029917">
    <property type="component" value="Unassembled WGS sequence"/>
</dbReference>
<dbReference type="AlphaFoldDB" id="A0A099EVP4"/>
<accession>A0A099EVP4</accession>
<keyword evidence="3" id="KW-1185">Reference proteome</keyword>
<reference evidence="2 3" key="1">
    <citation type="submission" date="2014-09" db="EMBL/GenBank/DDBJ databases">
        <authorList>
            <person name="McGinnis J.M."/>
            <person name="Wolfgang W.J."/>
        </authorList>
    </citation>
    <scope>NUCLEOTIDE SEQUENCE [LARGE SCALE GENOMIC DNA]</scope>
    <source>
        <strain evidence="2 3">HAMBI 3106</strain>
    </source>
</reference>
<protein>
    <recommendedName>
        <fullName evidence="1">CobN/magnesium chelatase domain-containing protein</fullName>
    </recommendedName>
</protein>
<dbReference type="RefSeq" id="WP_036721852.1">
    <property type="nucleotide sequence ID" value="NZ_JRKS01000079.1"/>
</dbReference>
<gene>
    <name evidence="2" type="ORF">IC63_15465</name>
</gene>
<dbReference type="Pfam" id="PF02514">
    <property type="entry name" value="CobN-Mg_chel"/>
    <property type="match status" value="1"/>
</dbReference>
<comment type="caution">
    <text evidence="2">The sequence shown here is derived from an EMBL/GenBank/DDBJ whole genome shotgun (WGS) entry which is preliminary data.</text>
</comment>
<evidence type="ECO:0000313" key="2">
    <source>
        <dbReference type="EMBL" id="KGJ02017.1"/>
    </source>
</evidence>
<sequence>THPPSPGQSCRAGGRAALYHLDNTDPSRPRPRALTQEIARVVQARAAHPGWIAGMRRHGFRGAAEIAATLENMAAFAHLAGVVAPHLFDVFWDATLGDDEVTAFLQDANPEALAAMRARFAELHDAGLWQTRRNAILAELGTGK</sequence>
<evidence type="ECO:0000313" key="3">
    <source>
        <dbReference type="Proteomes" id="UP000029917"/>
    </source>
</evidence>
<dbReference type="PANTHER" id="PTHR44119:SF4">
    <property type="entry name" value="AEROBIC COBALTOCHELATASE SUBUNIT COBN"/>
    <property type="match status" value="1"/>
</dbReference>